<proteinExistence type="predicted"/>
<dbReference type="Gene3D" id="3.40.50.1000">
    <property type="entry name" value="HAD superfamily/HAD-like"/>
    <property type="match status" value="1"/>
</dbReference>
<evidence type="ECO:0000313" key="1">
    <source>
        <dbReference type="EMBL" id="TRX58524.1"/>
    </source>
</evidence>
<sequence length="217" mass="23253">MSKDISPPVLLFDFDGTVSLGHGPVLAYARHIGETAGNHSIPHTAEHMLSTNDASLVHYRDGYDLVRSLAADCDVPEDSCQQAYMASRLNLADTGITAPEGLAEFLGSYPGRAVLATNSPETGLAEALKVLGLSNSFDATYTRVGKPDGLTRILESDFPDRPIIAFGDIWDFDLAPVAARGGRTVLLETPFATPADANPTWRAQRVTDIFSELSSAF</sequence>
<reference evidence="1 2" key="1">
    <citation type="submission" date="2019-07" db="EMBL/GenBank/DDBJ databases">
        <title>Draft genome of C. aurimucosum strain 2274.</title>
        <authorList>
            <person name="Pacheco L.G.C."/>
            <person name="Aguiar E.R.G.R."/>
            <person name="Santos C.S."/>
            <person name="Rocha D.J.P.G."/>
            <person name="Sant'Anna L.O."/>
            <person name="Mattos-Guaraldi A.L."/>
            <person name="Santos L.S."/>
        </authorList>
    </citation>
    <scope>NUCLEOTIDE SEQUENCE [LARGE SCALE GENOMIC DNA]</scope>
    <source>
        <strain evidence="1 2">2274</strain>
    </source>
</reference>
<dbReference type="RefSeq" id="WP_144014115.1">
    <property type="nucleotide sequence ID" value="NZ_VKDK01000035.1"/>
</dbReference>
<keyword evidence="2" id="KW-1185">Reference proteome</keyword>
<dbReference type="SUPFAM" id="SSF56784">
    <property type="entry name" value="HAD-like"/>
    <property type="match status" value="1"/>
</dbReference>
<dbReference type="InterPro" id="IPR036412">
    <property type="entry name" value="HAD-like_sf"/>
</dbReference>
<dbReference type="InterPro" id="IPR023214">
    <property type="entry name" value="HAD_sf"/>
</dbReference>
<name>A0A553FMN9_9CORY</name>
<protein>
    <recommendedName>
        <fullName evidence="3">HAD family hydrolase</fullName>
    </recommendedName>
</protein>
<evidence type="ECO:0000313" key="2">
    <source>
        <dbReference type="Proteomes" id="UP000320443"/>
    </source>
</evidence>
<evidence type="ECO:0008006" key="3">
    <source>
        <dbReference type="Google" id="ProtNLM"/>
    </source>
</evidence>
<organism evidence="1 2">
    <name type="scientific">Corynebacterium hiratae</name>
    <dbReference type="NCBI Taxonomy" id="3139423"/>
    <lineage>
        <taxon>Bacteria</taxon>
        <taxon>Bacillati</taxon>
        <taxon>Actinomycetota</taxon>
        <taxon>Actinomycetes</taxon>
        <taxon>Mycobacteriales</taxon>
        <taxon>Corynebacteriaceae</taxon>
        <taxon>Corynebacterium</taxon>
    </lineage>
</organism>
<dbReference type="EMBL" id="VKDK01000035">
    <property type="protein sequence ID" value="TRX58524.1"/>
    <property type="molecule type" value="Genomic_DNA"/>
</dbReference>
<dbReference type="Proteomes" id="UP000320443">
    <property type="component" value="Unassembled WGS sequence"/>
</dbReference>
<accession>A0A553FMN9</accession>
<comment type="caution">
    <text evidence="1">The sequence shown here is derived from an EMBL/GenBank/DDBJ whole genome shotgun (WGS) entry which is preliminary data.</text>
</comment>
<dbReference type="AlphaFoldDB" id="A0A553FMN9"/>
<gene>
    <name evidence="1" type="ORF">FNY97_13040</name>
</gene>